<dbReference type="InterPro" id="IPR039375">
    <property type="entry name" value="NodN-like"/>
</dbReference>
<comment type="similarity">
    <text evidence="1">Belongs to the enoyl-CoA hydratase/isomerase family.</text>
</comment>
<dbReference type="Proteomes" id="UP000245697">
    <property type="component" value="Unassembled WGS sequence"/>
</dbReference>
<protein>
    <submittedName>
        <fullName evidence="3">Acyl dehydratase</fullName>
    </submittedName>
</protein>
<evidence type="ECO:0000259" key="2">
    <source>
        <dbReference type="Pfam" id="PF01575"/>
    </source>
</evidence>
<gene>
    <name evidence="3" type="ORF">BC793_105246</name>
</gene>
<dbReference type="PANTHER" id="PTHR42993">
    <property type="entry name" value="MAOC-LIKE DEHYDRATASE DOMAIN-CONTAINING PROTEIN"/>
    <property type="match status" value="1"/>
</dbReference>
<feature type="domain" description="MaoC-like" evidence="2">
    <location>
        <begin position="30"/>
        <end position="131"/>
    </location>
</feature>
<dbReference type="EMBL" id="QGGR01000005">
    <property type="protein sequence ID" value="PWK48896.1"/>
    <property type="molecule type" value="Genomic_DNA"/>
</dbReference>
<reference evidence="3 4" key="1">
    <citation type="submission" date="2018-05" db="EMBL/GenBank/DDBJ databases">
        <title>Genomic Encyclopedia of Archaeal and Bacterial Type Strains, Phase II (KMG-II): from individual species to whole genera.</title>
        <authorList>
            <person name="Goeker M."/>
        </authorList>
    </citation>
    <scope>NUCLEOTIDE SEQUENCE [LARGE SCALE GENOMIC DNA]</scope>
    <source>
        <strain evidence="3 4">DSM 45184</strain>
    </source>
</reference>
<comment type="caution">
    <text evidence="3">The sequence shown here is derived from an EMBL/GenBank/DDBJ whole genome shotgun (WGS) entry which is preliminary data.</text>
</comment>
<dbReference type="PANTHER" id="PTHR42993:SF1">
    <property type="entry name" value="MAOC-LIKE DEHYDRATASE DOMAIN-CONTAINING PROTEIN"/>
    <property type="match status" value="1"/>
</dbReference>
<accession>A0A316FMJ2</accession>
<evidence type="ECO:0000313" key="4">
    <source>
        <dbReference type="Proteomes" id="UP000245697"/>
    </source>
</evidence>
<dbReference type="SUPFAM" id="SSF54637">
    <property type="entry name" value="Thioesterase/thiol ester dehydrase-isomerase"/>
    <property type="match status" value="1"/>
</dbReference>
<dbReference type="Gene3D" id="3.10.129.10">
    <property type="entry name" value="Hotdog Thioesterase"/>
    <property type="match status" value="1"/>
</dbReference>
<name>A0A316FMJ2_9ACTN</name>
<sequence length="170" mass="18178">MNAGGPEGRGPYASRMTRFTGIADLLARDELGTSGWHTVDQSRIDRFAEVTGDRQWIHVDPRRAAGEGPFGGTIAHGALTLSLCVTFLTEILHVDGVTFVVNGGFDKVRFQAPVRAGARLRGVVRLLESRPLGSGARIVVRTRAEIEGEKRPACVADQVLALYTGPGPSA</sequence>
<proteinExistence type="inferred from homology"/>
<keyword evidence="4" id="KW-1185">Reference proteome</keyword>
<dbReference type="CDD" id="cd03450">
    <property type="entry name" value="NodN"/>
    <property type="match status" value="1"/>
</dbReference>
<dbReference type="Pfam" id="PF01575">
    <property type="entry name" value="MaoC_dehydratas"/>
    <property type="match status" value="1"/>
</dbReference>
<evidence type="ECO:0000313" key="3">
    <source>
        <dbReference type="EMBL" id="PWK48896.1"/>
    </source>
</evidence>
<dbReference type="InterPro" id="IPR029069">
    <property type="entry name" value="HotDog_dom_sf"/>
</dbReference>
<dbReference type="AlphaFoldDB" id="A0A316FMJ2"/>
<organism evidence="3 4">
    <name type="scientific">Actinoplanes xinjiangensis</name>
    <dbReference type="NCBI Taxonomy" id="512350"/>
    <lineage>
        <taxon>Bacteria</taxon>
        <taxon>Bacillati</taxon>
        <taxon>Actinomycetota</taxon>
        <taxon>Actinomycetes</taxon>
        <taxon>Micromonosporales</taxon>
        <taxon>Micromonosporaceae</taxon>
        <taxon>Actinoplanes</taxon>
    </lineage>
</organism>
<dbReference type="InterPro" id="IPR002539">
    <property type="entry name" value="MaoC-like_dom"/>
</dbReference>
<evidence type="ECO:0000256" key="1">
    <source>
        <dbReference type="ARBA" id="ARBA00005254"/>
    </source>
</evidence>